<organism evidence="1 2">
    <name type="scientific">Endozoicomonas euniceicola</name>
    <dbReference type="NCBI Taxonomy" id="1234143"/>
    <lineage>
        <taxon>Bacteria</taxon>
        <taxon>Pseudomonadati</taxon>
        <taxon>Pseudomonadota</taxon>
        <taxon>Gammaproteobacteria</taxon>
        <taxon>Oceanospirillales</taxon>
        <taxon>Endozoicomonadaceae</taxon>
        <taxon>Endozoicomonas</taxon>
    </lineage>
</organism>
<sequence>MSSSEEQWRQLGKALIDNADALVALESHDGDGAIFEELKKSFQFLEQHGFVEGHNCIGLSPTPLLLDIASALSREETRRRVVPDIDDWLAQLRLDVGGYHSSLSRGDEQGIRRYLQNIRNSVLRMRFALRQEIDSIQHFLQTKFGHVATINQKIEENRYLIERMSQLTDRLLFINEQQLNSLTNGNSVLLHIFVLRFLPDIQQYRAEIVAIIPQLEKMLWAFRKQDDQTRCLWAIRRYLSQGENLLNKELSSSKLLDSPFNVQQSEPDIPGIDVNNSQLQEDLISLVKSLPERIELSEEEAKKEAIGSYEPEDNDDEEELIEPCFLLPHRRAFIECAIRHEWSAKQYWDSEGEPDVPYPVWLQWIYNDLEGKSGFNMQPVVCGDNEFGGNVLISDLTIAPKKEVA</sequence>
<protein>
    <submittedName>
        <fullName evidence="1">Uncharacterized protein</fullName>
    </submittedName>
</protein>
<dbReference type="Proteomes" id="UP001163255">
    <property type="component" value="Chromosome"/>
</dbReference>
<evidence type="ECO:0000313" key="2">
    <source>
        <dbReference type="Proteomes" id="UP001163255"/>
    </source>
</evidence>
<evidence type="ECO:0000313" key="1">
    <source>
        <dbReference type="EMBL" id="UYM16339.1"/>
    </source>
</evidence>
<accession>A0ABY6GWH9</accession>
<dbReference type="EMBL" id="CP103300">
    <property type="protein sequence ID" value="UYM16339.1"/>
    <property type="molecule type" value="Genomic_DNA"/>
</dbReference>
<dbReference type="RefSeq" id="WP_262598638.1">
    <property type="nucleotide sequence ID" value="NZ_CP103300.1"/>
</dbReference>
<reference evidence="1" key="1">
    <citation type="submission" date="2022-10" db="EMBL/GenBank/DDBJ databases">
        <title>Completed Genome Sequence of two octocoral isolated bacterium, Endozoicomonas euniceicola EF212T and Endozoicomonas gorgoniicola PS125T.</title>
        <authorList>
            <person name="Chiou Y.-J."/>
            <person name="Chen Y.-H."/>
        </authorList>
    </citation>
    <scope>NUCLEOTIDE SEQUENCE</scope>
    <source>
        <strain evidence="1">EF212</strain>
    </source>
</reference>
<gene>
    <name evidence="1" type="ORF">NX720_26695</name>
</gene>
<proteinExistence type="predicted"/>
<keyword evidence="2" id="KW-1185">Reference proteome</keyword>
<name>A0ABY6GWH9_9GAMM</name>